<protein>
    <recommendedName>
        <fullName evidence="3">NERD domain-containing protein</fullName>
    </recommendedName>
</protein>
<sequence>MIDFNFIIDIHNELSDFNIDEELTLKDIYIRIEQLIYGEKSTFEFLYKLKDEFLLEYLVNNNENYKSIFNNLTFICDNLKSTVKFNDDINNLKEAYKYCIYASKKNLQTPHGYTNPKIKCLADSILFFESKGIKNLLQKGKVNFDLAKKIENIINNQFKFIGIDGLVNILNTIPQLYDTKFYSFIEESSSHIIPWGYLLNKAVQHTSPLNLSDDLLRKRINNVIEYSVHYIALYQFQNYDYSFTQYTHSNHLSILKLIDRHVIGDQLLKIEQYDPKSILEYLRFINTKHNTPELDLILELAEYIYTLEHNHYKDVTDSFNQITKKYSKRVKNSVSLLLIHKKVNSKFASIYDLDKADFNKKPFITVNSKIFFFNHSFFYIGFYYAFLEILFRIGVDSQKQGLLLEAFAEHSLSSSKQHFISNKKYRVYKPQQNDLGIKSDNLEVDLVIHNDKNIAFFEIKNRVLINSSKGGNSYYILNDLAESLIKSQTQLNKHKRYISKFKEITFIDKQKLYLDDRKIFKISVSSLDYQSLHAPLVSRNFLSSIPTFTLKNTNKPELDSLVENINEKFTDFSEEISKPETISEISNFNGMQNTYFINIFHFLFLIEKSREKNTDFIDELTLYSRTLLNQLDFYYCYYYKDHLFKS</sequence>
<organism evidence="1 2">
    <name type="scientific">Acinetobacter baumannii</name>
    <dbReference type="NCBI Taxonomy" id="470"/>
    <lineage>
        <taxon>Bacteria</taxon>
        <taxon>Pseudomonadati</taxon>
        <taxon>Pseudomonadota</taxon>
        <taxon>Gammaproteobacteria</taxon>
        <taxon>Moraxellales</taxon>
        <taxon>Moraxellaceae</taxon>
        <taxon>Acinetobacter</taxon>
        <taxon>Acinetobacter calcoaceticus/baumannii complex</taxon>
    </lineage>
</organism>
<name>A0AAQ2GPM4_ACIBA</name>
<gene>
    <name evidence="1" type="ORF">J6E47_12985</name>
</gene>
<dbReference type="AlphaFoldDB" id="A0AAQ2GPM4"/>
<dbReference type="RefSeq" id="WP_049581699.1">
    <property type="nucleotide sequence ID" value="NZ_AP024415.1"/>
</dbReference>
<dbReference type="EMBL" id="CP072270">
    <property type="protein sequence ID" value="QTK42330.1"/>
    <property type="molecule type" value="Genomic_DNA"/>
</dbReference>
<evidence type="ECO:0000313" key="1">
    <source>
        <dbReference type="EMBL" id="QTK42330.1"/>
    </source>
</evidence>
<proteinExistence type="predicted"/>
<evidence type="ECO:0000313" key="2">
    <source>
        <dbReference type="Proteomes" id="UP000664966"/>
    </source>
</evidence>
<reference evidence="1" key="1">
    <citation type="submission" date="2021-03" db="EMBL/GenBank/DDBJ databases">
        <title>Complete genome sequencing of Acinetobacter baumannii.</title>
        <authorList>
            <person name="Yadav B."/>
            <person name="Makwana N."/>
            <person name="Kharat A.S."/>
            <person name="Veeraraghavan B."/>
            <person name="Vijayakumar S."/>
            <person name="Priya M."/>
        </authorList>
    </citation>
    <scope>NUCLEOTIDE SEQUENCE</scope>
    <source>
        <strain evidence="1">KSK6</strain>
    </source>
</reference>
<dbReference type="Proteomes" id="UP000664966">
    <property type="component" value="Chromosome"/>
</dbReference>
<accession>A0AAQ2GPM4</accession>
<evidence type="ECO:0008006" key="3">
    <source>
        <dbReference type="Google" id="ProtNLM"/>
    </source>
</evidence>